<protein>
    <submittedName>
        <fullName evidence="1">Uncharacterized protein</fullName>
    </submittedName>
</protein>
<dbReference type="AlphaFoldDB" id="A0A318TH73"/>
<dbReference type="RefSeq" id="WP_110780250.1">
    <property type="nucleotide sequence ID" value="NZ_QJTI01000005.1"/>
</dbReference>
<dbReference type="EMBL" id="QJTI01000005">
    <property type="protein sequence ID" value="PYF03843.1"/>
    <property type="molecule type" value="Genomic_DNA"/>
</dbReference>
<accession>A0A318TH73</accession>
<organism evidence="1 2">
    <name type="scientific">Rhodopseudomonas faecalis</name>
    <dbReference type="NCBI Taxonomy" id="99655"/>
    <lineage>
        <taxon>Bacteria</taxon>
        <taxon>Pseudomonadati</taxon>
        <taxon>Pseudomonadota</taxon>
        <taxon>Alphaproteobacteria</taxon>
        <taxon>Hyphomicrobiales</taxon>
        <taxon>Nitrobacteraceae</taxon>
        <taxon>Rhodopseudomonas</taxon>
    </lineage>
</organism>
<evidence type="ECO:0000313" key="2">
    <source>
        <dbReference type="Proteomes" id="UP000248148"/>
    </source>
</evidence>
<evidence type="ECO:0000313" key="1">
    <source>
        <dbReference type="EMBL" id="PYF03843.1"/>
    </source>
</evidence>
<dbReference type="Proteomes" id="UP000248148">
    <property type="component" value="Unassembled WGS sequence"/>
</dbReference>
<gene>
    <name evidence="1" type="ORF">BJ122_105100</name>
</gene>
<keyword evidence="2" id="KW-1185">Reference proteome</keyword>
<name>A0A318TH73_9BRAD</name>
<proteinExistence type="predicted"/>
<comment type="caution">
    <text evidence="1">The sequence shown here is derived from an EMBL/GenBank/DDBJ whole genome shotgun (WGS) entry which is preliminary data.</text>
</comment>
<reference evidence="1 2" key="1">
    <citation type="submission" date="2018-06" db="EMBL/GenBank/DDBJ databases">
        <title>Genomic Encyclopedia of Archaeal and Bacterial Type Strains, Phase II (KMG-II): from individual species to whole genera.</title>
        <authorList>
            <person name="Goeker M."/>
        </authorList>
    </citation>
    <scope>NUCLEOTIDE SEQUENCE [LARGE SCALE GENOMIC DNA]</scope>
    <source>
        <strain evidence="1 2">JCM 11668</strain>
    </source>
</reference>
<sequence length="61" mass="6827">MAKSKRFEARITFCIPHELGEKLYAAADRSMSSVSDFCRRAIVEKLQRDGAIPPVTDGRAE</sequence>